<evidence type="ECO:0000313" key="2">
    <source>
        <dbReference type="Proteomes" id="UP000679725"/>
    </source>
</evidence>
<evidence type="ECO:0000313" key="1">
    <source>
        <dbReference type="EMBL" id="CAG5069038.1"/>
    </source>
</evidence>
<reference evidence="1 2" key="1">
    <citation type="submission" date="2021-04" db="EMBL/GenBank/DDBJ databases">
        <authorList>
            <person name="Rodrigo-Torres L."/>
            <person name="Arahal R. D."/>
            <person name="Lucena T."/>
        </authorList>
    </citation>
    <scope>NUCLEOTIDE SEQUENCE [LARGE SCALE GENOMIC DNA]</scope>
    <source>
        <strain evidence="1 2">CECT 9623</strain>
    </source>
</reference>
<accession>A0ABM8UNL5</accession>
<sequence>MYCFKKFKYRVTEQRQILRAKFYTETSVNNILNA</sequence>
<comment type="caution">
    <text evidence="1">The sequence shown here is derived from an EMBL/GenBank/DDBJ whole genome shotgun (WGS) entry which is preliminary data.</text>
</comment>
<protein>
    <recommendedName>
        <fullName evidence="3">Transposase</fullName>
    </recommendedName>
</protein>
<gene>
    <name evidence="1" type="ORF">DYBT9623_01772</name>
</gene>
<name>A0ABM8UNL5_9BACT</name>
<dbReference type="Proteomes" id="UP000679725">
    <property type="component" value="Unassembled WGS sequence"/>
</dbReference>
<organism evidence="1 2">
    <name type="scientific">Dyadobacter linearis</name>
    <dbReference type="NCBI Taxonomy" id="2823330"/>
    <lineage>
        <taxon>Bacteria</taxon>
        <taxon>Pseudomonadati</taxon>
        <taxon>Bacteroidota</taxon>
        <taxon>Cytophagia</taxon>
        <taxon>Cytophagales</taxon>
        <taxon>Spirosomataceae</taxon>
        <taxon>Dyadobacter</taxon>
    </lineage>
</organism>
<keyword evidence="2" id="KW-1185">Reference proteome</keyword>
<evidence type="ECO:0008006" key="3">
    <source>
        <dbReference type="Google" id="ProtNLM"/>
    </source>
</evidence>
<proteinExistence type="predicted"/>
<dbReference type="EMBL" id="CAJRAU010000002">
    <property type="protein sequence ID" value="CAG5069038.1"/>
    <property type="molecule type" value="Genomic_DNA"/>
</dbReference>